<reference evidence="2" key="1">
    <citation type="submission" date="2021-02" db="EMBL/GenBank/DDBJ databases">
        <title>Fulvivirga sp. S481 isolated from sea water.</title>
        <authorList>
            <person name="Bae S.S."/>
            <person name="Baek K."/>
        </authorList>
    </citation>
    <scope>NUCLEOTIDE SEQUENCE</scope>
    <source>
        <strain evidence="2">S481</strain>
    </source>
</reference>
<feature type="chain" id="PRO_5037100827" evidence="1">
    <location>
        <begin position="23"/>
        <end position="230"/>
    </location>
</feature>
<keyword evidence="3" id="KW-1185">Reference proteome</keyword>
<dbReference type="RefSeq" id="WP_205720546.1">
    <property type="nucleotide sequence ID" value="NZ_CP070608.1"/>
</dbReference>
<dbReference type="KEGG" id="fuv:JR347_10435"/>
<evidence type="ECO:0000313" key="3">
    <source>
        <dbReference type="Proteomes" id="UP000662783"/>
    </source>
</evidence>
<dbReference type="AlphaFoldDB" id="A0A974WIM2"/>
<feature type="signal peptide" evidence="1">
    <location>
        <begin position="1"/>
        <end position="22"/>
    </location>
</feature>
<keyword evidence="1" id="KW-0732">Signal</keyword>
<accession>A0A974WIM2</accession>
<proteinExistence type="predicted"/>
<sequence>MKKLLFLIICIPTLSFSQSVSAVTDTKSANPGEVIDQLPLPPPKLEGTFYLNEDWVEGDLWLKNQKVLRGFPLKYDLKNQLLEIKTEYGIKVCQLPLIEKFVIKQPLKDSIHYYNTSVVNNITFDVPKGICEILVNDKVKVIKYQYMEIKEATYNVALSAGERNDKVLKKDKHYVIVRDQVFELKNKVKKNDEVFGQKTSEVEAFAKKNNLKLKDDAEIIKVFEYYNSLI</sequence>
<organism evidence="2 3">
    <name type="scientific">Fulvivirga lutea</name>
    <dbReference type="NCBI Taxonomy" id="2810512"/>
    <lineage>
        <taxon>Bacteria</taxon>
        <taxon>Pseudomonadati</taxon>
        <taxon>Bacteroidota</taxon>
        <taxon>Cytophagia</taxon>
        <taxon>Cytophagales</taxon>
        <taxon>Fulvivirgaceae</taxon>
        <taxon>Fulvivirga</taxon>
    </lineage>
</organism>
<evidence type="ECO:0000313" key="2">
    <source>
        <dbReference type="EMBL" id="QSE96033.1"/>
    </source>
</evidence>
<gene>
    <name evidence="2" type="ORF">JR347_10435</name>
</gene>
<dbReference type="Proteomes" id="UP000662783">
    <property type="component" value="Chromosome"/>
</dbReference>
<dbReference type="EMBL" id="CP070608">
    <property type="protein sequence ID" value="QSE96033.1"/>
    <property type="molecule type" value="Genomic_DNA"/>
</dbReference>
<protein>
    <submittedName>
        <fullName evidence="2">Uncharacterized protein</fullName>
    </submittedName>
</protein>
<evidence type="ECO:0000256" key="1">
    <source>
        <dbReference type="SAM" id="SignalP"/>
    </source>
</evidence>
<name>A0A974WIM2_9BACT</name>